<keyword evidence="2" id="KW-0472">Membrane</keyword>
<dbReference type="Pfam" id="PF11241">
    <property type="entry name" value="DUF3043"/>
    <property type="match status" value="1"/>
</dbReference>
<evidence type="ECO:0000313" key="3">
    <source>
        <dbReference type="EMBL" id="MDQ0426766.1"/>
    </source>
</evidence>
<evidence type="ECO:0008006" key="5">
    <source>
        <dbReference type="Google" id="ProtNLM"/>
    </source>
</evidence>
<accession>A0ABU0GN21</accession>
<comment type="caution">
    <text evidence="3">The sequence shown here is derived from an EMBL/GenBank/DDBJ whole genome shotgun (WGS) entry which is preliminary data.</text>
</comment>
<protein>
    <recommendedName>
        <fullName evidence="5">DUF3043 domain-containing protein</fullName>
    </recommendedName>
</protein>
<dbReference type="EMBL" id="JAUSVM010000001">
    <property type="protein sequence ID" value="MDQ0426766.1"/>
    <property type="molecule type" value="Genomic_DNA"/>
</dbReference>
<dbReference type="InterPro" id="IPR021403">
    <property type="entry name" value="DUF3043"/>
</dbReference>
<sequence>MFGRKQDPPPTVDAPVVEEPPKPGTTGKGRPTPSRKEAEARNKRPLVPADRRAAAKDARAKQRVQRELEYQAMRTGDERHMPLRDKGPVRRYVRDYVDARWNLGELFLPIAAVMLVIQFATARSASVVAFASLLLLYVYIMASLADAWLMWRGLRKRLVAKFGESGLPPRGLAMYAVLRAFQVRPSRLPKPQVKHGQRPS</sequence>
<organism evidence="3 4">
    <name type="scientific">Cellulomonas iranensis</name>
    <dbReference type="NCBI Taxonomy" id="76862"/>
    <lineage>
        <taxon>Bacteria</taxon>
        <taxon>Bacillati</taxon>
        <taxon>Actinomycetota</taxon>
        <taxon>Actinomycetes</taxon>
        <taxon>Micrococcales</taxon>
        <taxon>Cellulomonadaceae</taxon>
        <taxon>Cellulomonas</taxon>
    </lineage>
</organism>
<evidence type="ECO:0000313" key="4">
    <source>
        <dbReference type="Proteomes" id="UP001240250"/>
    </source>
</evidence>
<reference evidence="3 4" key="1">
    <citation type="submission" date="2023-07" db="EMBL/GenBank/DDBJ databases">
        <title>Sequencing the genomes of 1000 actinobacteria strains.</title>
        <authorList>
            <person name="Klenk H.-P."/>
        </authorList>
    </citation>
    <scope>NUCLEOTIDE SEQUENCE [LARGE SCALE GENOMIC DNA]</scope>
    <source>
        <strain evidence="3 4">DSM 14785</strain>
    </source>
</reference>
<keyword evidence="2" id="KW-1133">Transmembrane helix</keyword>
<dbReference type="RefSeq" id="WP_046528580.1">
    <property type="nucleotide sequence ID" value="NZ_CP084585.1"/>
</dbReference>
<dbReference type="Proteomes" id="UP001240250">
    <property type="component" value="Unassembled WGS sequence"/>
</dbReference>
<keyword evidence="2" id="KW-0812">Transmembrane</keyword>
<feature type="transmembrane region" description="Helical" evidence="2">
    <location>
        <begin position="101"/>
        <end position="121"/>
    </location>
</feature>
<gene>
    <name evidence="3" type="ORF">JO380_003147</name>
</gene>
<name>A0ABU0GN21_9CELL</name>
<proteinExistence type="predicted"/>
<feature type="region of interest" description="Disordered" evidence="1">
    <location>
        <begin position="1"/>
        <end position="72"/>
    </location>
</feature>
<evidence type="ECO:0000256" key="1">
    <source>
        <dbReference type="SAM" id="MobiDB-lite"/>
    </source>
</evidence>
<feature type="transmembrane region" description="Helical" evidence="2">
    <location>
        <begin position="127"/>
        <end position="151"/>
    </location>
</feature>
<keyword evidence="4" id="KW-1185">Reference proteome</keyword>
<evidence type="ECO:0000256" key="2">
    <source>
        <dbReference type="SAM" id="Phobius"/>
    </source>
</evidence>
<feature type="compositionally biased region" description="Basic and acidic residues" evidence="1">
    <location>
        <begin position="49"/>
        <end position="72"/>
    </location>
</feature>